<comment type="similarity">
    <text evidence="1">Belongs to the short-chain dehydrogenases/reductases (SDR) family.</text>
</comment>
<dbReference type="SUPFAM" id="SSF51735">
    <property type="entry name" value="NAD(P)-binding Rossmann-fold domains"/>
    <property type="match status" value="1"/>
</dbReference>
<dbReference type="EMBL" id="PKLZ01000008">
    <property type="protein sequence ID" value="PLW82282.1"/>
    <property type="molecule type" value="Genomic_DNA"/>
</dbReference>
<dbReference type="InterPro" id="IPR002347">
    <property type="entry name" value="SDR_fam"/>
</dbReference>
<dbReference type="GO" id="GO:0016616">
    <property type="term" value="F:oxidoreductase activity, acting on the CH-OH group of donors, NAD or NADP as acceptor"/>
    <property type="evidence" value="ECO:0007669"/>
    <property type="project" value="TreeGrafter"/>
</dbReference>
<dbReference type="InterPro" id="IPR036291">
    <property type="entry name" value="NAD(P)-bd_dom_sf"/>
</dbReference>
<protein>
    <submittedName>
        <fullName evidence="2">Short-chain dehydrogenase</fullName>
    </submittedName>
</protein>
<dbReference type="FunFam" id="3.40.50.720:FF:000084">
    <property type="entry name" value="Short-chain dehydrogenase reductase"/>
    <property type="match status" value="1"/>
</dbReference>
<dbReference type="PANTHER" id="PTHR42760">
    <property type="entry name" value="SHORT-CHAIN DEHYDROGENASES/REDUCTASES FAMILY MEMBER"/>
    <property type="match status" value="1"/>
</dbReference>
<keyword evidence="3" id="KW-1185">Reference proteome</keyword>
<comment type="caution">
    <text evidence="2">The sequence shown here is derived from an EMBL/GenBank/DDBJ whole genome shotgun (WGS) entry which is preliminary data.</text>
</comment>
<dbReference type="Proteomes" id="UP000234845">
    <property type="component" value="Unassembled WGS sequence"/>
</dbReference>
<proteinExistence type="inferred from homology"/>
<dbReference type="InterPro" id="IPR020904">
    <property type="entry name" value="Sc_DH/Rdtase_CS"/>
</dbReference>
<dbReference type="PRINTS" id="PR00080">
    <property type="entry name" value="SDRFAMILY"/>
</dbReference>
<dbReference type="AlphaFoldDB" id="A0A2N5Y1M5"/>
<gene>
    <name evidence="2" type="ORF">CWI75_10930</name>
</gene>
<dbReference type="RefSeq" id="WP_101521534.1">
    <property type="nucleotide sequence ID" value="NZ_PKLZ01000008.1"/>
</dbReference>
<accession>A0A2N5Y1M5</accession>
<dbReference type="PROSITE" id="PS00061">
    <property type="entry name" value="ADH_SHORT"/>
    <property type="match status" value="1"/>
</dbReference>
<dbReference type="OrthoDB" id="9806974at2"/>
<dbReference type="PRINTS" id="PR00081">
    <property type="entry name" value="GDHRDH"/>
</dbReference>
<dbReference type="Gene3D" id="3.40.50.720">
    <property type="entry name" value="NAD(P)-binding Rossmann-like Domain"/>
    <property type="match status" value="1"/>
</dbReference>
<sequence length="256" mass="26316">MTTGNPSANIQYNFAGAAVLVTGGTSGIGAAIANAYHNAGADVTITGTRAGSEDYDEDLSNYHYLQLDLENPENIDSVAAALPRLDILINNGGLAVPSLGLDEYEPEIFERAIQMHLVGAYRMARRCSDTLARSQLPGGASIISIASMSSFFGIEIVPGYGAAKTGLLGMTRALAVAWGKRNIRVNAVAAGLTASRMTAATVASPEWSAPTLARTPAGRLGDPNDIAGPVLFLSSAAAGWVTGQTLAVDGGFSISG</sequence>
<evidence type="ECO:0000313" key="2">
    <source>
        <dbReference type="EMBL" id="PLW82282.1"/>
    </source>
</evidence>
<evidence type="ECO:0000313" key="3">
    <source>
        <dbReference type="Proteomes" id="UP000234845"/>
    </source>
</evidence>
<name>A0A2N5Y1M5_9GAMM</name>
<dbReference type="Pfam" id="PF13561">
    <property type="entry name" value="adh_short_C2"/>
    <property type="match status" value="1"/>
</dbReference>
<reference evidence="3" key="1">
    <citation type="submission" date="2017-11" db="EMBL/GenBank/DDBJ databases">
        <title>The draft genome sequence of Chromatocurvus sp. F02.</title>
        <authorList>
            <person name="Du Z.-J."/>
            <person name="Chang Y.-Q."/>
        </authorList>
    </citation>
    <scope>NUCLEOTIDE SEQUENCE [LARGE SCALE GENOMIC DNA]</scope>
    <source>
        <strain evidence="3">F02</strain>
    </source>
</reference>
<organism evidence="2 3">
    <name type="scientific">Kineobactrum sediminis</name>
    <dbReference type="NCBI Taxonomy" id="1905677"/>
    <lineage>
        <taxon>Bacteria</taxon>
        <taxon>Pseudomonadati</taxon>
        <taxon>Pseudomonadota</taxon>
        <taxon>Gammaproteobacteria</taxon>
        <taxon>Cellvibrionales</taxon>
        <taxon>Halieaceae</taxon>
        <taxon>Kineobactrum</taxon>
    </lineage>
</organism>
<evidence type="ECO:0000256" key="1">
    <source>
        <dbReference type="ARBA" id="ARBA00006484"/>
    </source>
</evidence>